<dbReference type="GO" id="GO:0008270">
    <property type="term" value="F:zinc ion binding"/>
    <property type="evidence" value="ECO:0007669"/>
    <property type="project" value="UniProtKB-KW"/>
</dbReference>
<comment type="caution">
    <text evidence="10">The sequence shown here is derived from an EMBL/GenBank/DDBJ whole genome shotgun (WGS) entry which is preliminary data.</text>
</comment>
<evidence type="ECO:0000256" key="2">
    <source>
        <dbReference type="ARBA" id="ARBA00004177"/>
    </source>
</evidence>
<evidence type="ECO:0000256" key="5">
    <source>
        <dbReference type="ARBA" id="ARBA00022771"/>
    </source>
</evidence>
<dbReference type="AlphaFoldDB" id="A0AAN8P8S7"/>
<evidence type="ECO:0000256" key="4">
    <source>
        <dbReference type="ARBA" id="ARBA00022723"/>
    </source>
</evidence>
<proteinExistence type="predicted"/>
<feature type="domain" description="RING-CH-type" evidence="9">
    <location>
        <begin position="51"/>
        <end position="113"/>
    </location>
</feature>
<dbReference type="SMART" id="SM00744">
    <property type="entry name" value="RINGv"/>
    <property type="match status" value="1"/>
</dbReference>
<evidence type="ECO:0000313" key="10">
    <source>
        <dbReference type="EMBL" id="KAK6620907.1"/>
    </source>
</evidence>
<keyword evidence="8" id="KW-0812">Transmembrane</keyword>
<accession>A0AAN8P8S7</accession>
<dbReference type="InterPro" id="IPR011016">
    <property type="entry name" value="Znf_RING-CH"/>
</dbReference>
<dbReference type="PROSITE" id="PS51292">
    <property type="entry name" value="ZF_RING_CH"/>
    <property type="match status" value="1"/>
</dbReference>
<keyword evidence="7" id="KW-0391">Immunity</keyword>
<evidence type="ECO:0000256" key="6">
    <source>
        <dbReference type="ARBA" id="ARBA00022833"/>
    </source>
</evidence>
<feature type="transmembrane region" description="Helical" evidence="8">
    <location>
        <begin position="177"/>
        <end position="199"/>
    </location>
</feature>
<evidence type="ECO:0000256" key="3">
    <source>
        <dbReference type="ARBA" id="ARBA00004656"/>
    </source>
</evidence>
<dbReference type="InterPro" id="IPR013083">
    <property type="entry name" value="Znf_RING/FYVE/PHD"/>
</dbReference>
<dbReference type="SUPFAM" id="SSF57850">
    <property type="entry name" value="RING/U-box"/>
    <property type="match status" value="1"/>
</dbReference>
<protein>
    <recommendedName>
        <fullName evidence="9">RING-CH-type domain-containing protein</fullName>
    </recommendedName>
</protein>
<keyword evidence="5" id="KW-0863">Zinc-finger</keyword>
<evidence type="ECO:0000256" key="8">
    <source>
        <dbReference type="SAM" id="Phobius"/>
    </source>
</evidence>
<keyword evidence="8" id="KW-1133">Transmembrane helix</keyword>
<dbReference type="GO" id="GO:0005768">
    <property type="term" value="C:endosome"/>
    <property type="evidence" value="ECO:0007669"/>
    <property type="project" value="UniProtKB-SubCell"/>
</dbReference>
<organism evidence="10 11">
    <name type="scientific">Polyplax serrata</name>
    <name type="common">Common mouse louse</name>
    <dbReference type="NCBI Taxonomy" id="468196"/>
    <lineage>
        <taxon>Eukaryota</taxon>
        <taxon>Metazoa</taxon>
        <taxon>Ecdysozoa</taxon>
        <taxon>Arthropoda</taxon>
        <taxon>Hexapoda</taxon>
        <taxon>Insecta</taxon>
        <taxon>Pterygota</taxon>
        <taxon>Neoptera</taxon>
        <taxon>Paraneoptera</taxon>
        <taxon>Psocodea</taxon>
        <taxon>Troctomorpha</taxon>
        <taxon>Phthiraptera</taxon>
        <taxon>Anoplura</taxon>
        <taxon>Polyplacidae</taxon>
        <taxon>Polyplax</taxon>
    </lineage>
</organism>
<feature type="transmembrane region" description="Helical" evidence="8">
    <location>
        <begin position="135"/>
        <end position="157"/>
    </location>
</feature>
<sequence length="330" mass="37532">MPLKNIKVTPGTQVKNNNEMVEYADDWKVESHTIHLDCSDVLGRCPSEASTLSANQDICRICHCEGETNDNALVAPCYCSGSLRWVHQECLQQWIKSSDITCCELCKFQFIMHSKLKSFNKWENLQMSTLEKRKLLFSVTFHAVALTCVAWSLYVLIDRTAEELHRGILEWPFWTKLIVVAIGFSGGVVFMYIQCKAYVNLCRRWKAYNRVIYVQNAPDKPSLKKESTKLEQPRVDVPPQVYSCQKSNSVVTNIPSHSLQPGTETASKDDRLKYNDIKYKTLQVFSNHYSLSTGCDKFDALKAGEKDKAICKKEIDASSDEGETYGLLNV</sequence>
<dbReference type="GO" id="GO:0005765">
    <property type="term" value="C:lysosomal membrane"/>
    <property type="evidence" value="ECO:0007669"/>
    <property type="project" value="UniProtKB-SubCell"/>
</dbReference>
<dbReference type="Gene3D" id="3.30.40.10">
    <property type="entry name" value="Zinc/RING finger domain, C3HC4 (zinc finger)"/>
    <property type="match status" value="1"/>
</dbReference>
<name>A0AAN8P8S7_POLSC</name>
<dbReference type="Pfam" id="PF12906">
    <property type="entry name" value="RINGv"/>
    <property type="match status" value="1"/>
</dbReference>
<dbReference type="EMBL" id="JAWJWE010000039">
    <property type="protein sequence ID" value="KAK6620907.1"/>
    <property type="molecule type" value="Genomic_DNA"/>
</dbReference>
<evidence type="ECO:0000259" key="9">
    <source>
        <dbReference type="PROSITE" id="PS51292"/>
    </source>
</evidence>
<keyword evidence="8" id="KW-0472">Membrane</keyword>
<dbReference type="PANTHER" id="PTHR45981">
    <property type="entry name" value="LD02310P"/>
    <property type="match status" value="1"/>
</dbReference>
<reference evidence="10 11" key="1">
    <citation type="submission" date="2023-10" db="EMBL/GenBank/DDBJ databases">
        <title>Genomes of two closely related lineages of the louse Polyplax serrata with different host specificities.</title>
        <authorList>
            <person name="Martinu J."/>
            <person name="Tarabai H."/>
            <person name="Stefka J."/>
            <person name="Hypsa V."/>
        </authorList>
    </citation>
    <scope>NUCLEOTIDE SEQUENCE [LARGE SCALE GENOMIC DNA]</scope>
    <source>
        <strain evidence="10">HR10_N</strain>
    </source>
</reference>
<dbReference type="GO" id="GO:0002376">
    <property type="term" value="P:immune system process"/>
    <property type="evidence" value="ECO:0007669"/>
    <property type="project" value="UniProtKB-KW"/>
</dbReference>
<comment type="subcellular location">
    <subcellularLocation>
        <location evidence="1">Endomembrane system</location>
        <topology evidence="1">Multi-pass membrane protein</topology>
    </subcellularLocation>
    <subcellularLocation>
        <location evidence="2">Endosome</location>
    </subcellularLocation>
    <subcellularLocation>
        <location evidence="3">Lysosome membrane</location>
    </subcellularLocation>
</comment>
<evidence type="ECO:0000256" key="1">
    <source>
        <dbReference type="ARBA" id="ARBA00004127"/>
    </source>
</evidence>
<evidence type="ECO:0000313" key="11">
    <source>
        <dbReference type="Proteomes" id="UP001372834"/>
    </source>
</evidence>
<keyword evidence="4" id="KW-0479">Metal-binding</keyword>
<gene>
    <name evidence="10" type="ORF">RUM43_011206</name>
</gene>
<dbReference type="Proteomes" id="UP001372834">
    <property type="component" value="Unassembled WGS sequence"/>
</dbReference>
<keyword evidence="6" id="KW-0862">Zinc</keyword>
<evidence type="ECO:0000256" key="7">
    <source>
        <dbReference type="ARBA" id="ARBA00022859"/>
    </source>
</evidence>